<dbReference type="EMBL" id="JAGQDC010000021">
    <property type="protein sequence ID" value="MCL1031324.1"/>
    <property type="molecule type" value="Genomic_DNA"/>
</dbReference>
<dbReference type="InterPro" id="IPR058027">
    <property type="entry name" value="Lpa"/>
</dbReference>
<gene>
    <name evidence="1" type="ORF">KAJ71_20220</name>
</gene>
<evidence type="ECO:0000313" key="2">
    <source>
        <dbReference type="Proteomes" id="UP001165275"/>
    </source>
</evidence>
<dbReference type="Proteomes" id="UP001165275">
    <property type="component" value="Unassembled WGS sequence"/>
</dbReference>
<comment type="caution">
    <text evidence="1">The sequence shown here is derived from an EMBL/GenBank/DDBJ whole genome shotgun (WGS) entry which is preliminary data.</text>
</comment>
<accession>A0ABT0KHW1</accession>
<proteinExistence type="predicted"/>
<protein>
    <submittedName>
        <fullName evidence="1">Uncharacterized protein</fullName>
    </submittedName>
</protein>
<evidence type="ECO:0000313" key="1">
    <source>
        <dbReference type="EMBL" id="MCL1031324.1"/>
    </source>
</evidence>
<reference evidence="1" key="1">
    <citation type="submission" date="2021-04" db="EMBL/GenBank/DDBJ databases">
        <title>Genome sequence of Serratia sp. arafor3.</title>
        <authorList>
            <person name="Besaury L."/>
        </authorList>
    </citation>
    <scope>NUCLEOTIDE SEQUENCE</scope>
    <source>
        <strain evidence="1">Arafor3</strain>
    </source>
</reference>
<dbReference type="RefSeq" id="WP_223665838.1">
    <property type="nucleotide sequence ID" value="NZ_CBCSGY010000016.1"/>
</dbReference>
<name>A0ABT0KHW1_9GAMM</name>
<sequence>MQEKCPRISSAEVADFMLRLNRPVSAPELTVLLQKAYPGLLVEKNDIYIRLKGFYRSAQADCVLDDDVRPRTFHLKAISSHYFKFRNGRRIDLSTTVIKETLLGEEKEKATLRAMAFGRELFHRILAKRSLLATL</sequence>
<dbReference type="Pfam" id="PF25716">
    <property type="entry name" value="BPP1_LPA"/>
    <property type="match status" value="1"/>
</dbReference>
<organism evidence="1 2">
    <name type="scientific">Serratia silvae</name>
    <dbReference type="NCBI Taxonomy" id="2824122"/>
    <lineage>
        <taxon>Bacteria</taxon>
        <taxon>Pseudomonadati</taxon>
        <taxon>Pseudomonadota</taxon>
        <taxon>Gammaproteobacteria</taxon>
        <taxon>Enterobacterales</taxon>
        <taxon>Yersiniaceae</taxon>
        <taxon>Serratia</taxon>
    </lineage>
</organism>
<keyword evidence="2" id="KW-1185">Reference proteome</keyword>